<comment type="caution">
    <text evidence="2">The sequence shown here is derived from an EMBL/GenBank/DDBJ whole genome shotgun (WGS) entry which is preliminary data.</text>
</comment>
<sequence length="602" mass="67866">MEQFMDAHANKNSMPGNRVIPPFFFPKGNPTGPNIVFSIRINGDLFPVFVQLKLRKILSAAQVKYAASTVSAPKIERHATGSRRFCLSNNTFISIIVAYPAGVVDKLKRPAPSYDLSRLLPRTASKSTYLTQLVLFFKSHGPSPDSYDSQEFETSSSFSSDPNNNQDNSNKHWDDPGRNRHPTVPLSLKDLLVLDELADKIAKIEADRVFEDKEAGRIHGTPIRSNPFLASKMREQINCWTTHGRWVRQDSESTKTLKHLGDSRFAKCDKNFMKALDREGHGHFLGQYDHVHERLLVREAVKYKWVPDEMICGPGTDIGLKDIKAEYQTFTKPRFCEIMDRREILVVGDLTQYQIHDVLLSAFQSSFVCYGELGCLHHSSHGLCPGVALKYARNDLLSVPWAVNPEEEEFPSASTVEQPWATPEMLLKYKVLILNRGLFWRPDEVFMGEMVFTMKHLAKYYPDLLILYRASHPVTSDCTQLKTQGEDEAIFDKETGGTVVEGTILQKPLSEPPKRTESSSTSGKAEFRPTVADIQRQNRIAKTIVEAAGGIYLDTEAMFAMRPDGRMGEGDCTRFCAPGPLDAYADLIYNTLRILRAPLPQE</sequence>
<gene>
    <name evidence="2" type="ORF">EMPS_07082</name>
</gene>
<protein>
    <submittedName>
        <fullName evidence="2">Uncharacterized protein</fullName>
    </submittedName>
</protein>
<dbReference type="Proteomes" id="UP000827284">
    <property type="component" value="Unassembled WGS sequence"/>
</dbReference>
<dbReference type="EMBL" id="BQFW01000009">
    <property type="protein sequence ID" value="GJJ74724.1"/>
    <property type="molecule type" value="Genomic_DNA"/>
</dbReference>
<reference evidence="2" key="2">
    <citation type="journal article" date="2022" name="Microbiol. Resour. Announc.">
        <title>Whole-Genome Sequence of Entomortierella parvispora E1425, a Mucoromycotan Fungus Associated with Burkholderiaceae-Related Endosymbiotic Bacteria.</title>
        <authorList>
            <person name="Herlambang A."/>
            <person name="Guo Y."/>
            <person name="Takashima Y."/>
            <person name="Narisawa K."/>
            <person name="Ohta H."/>
            <person name="Nishizawa T."/>
        </authorList>
    </citation>
    <scope>NUCLEOTIDE SEQUENCE</scope>
    <source>
        <strain evidence="2">E1425</strain>
    </source>
</reference>
<feature type="compositionally biased region" description="Basic and acidic residues" evidence="1">
    <location>
        <begin position="169"/>
        <end position="178"/>
    </location>
</feature>
<evidence type="ECO:0000256" key="1">
    <source>
        <dbReference type="SAM" id="MobiDB-lite"/>
    </source>
</evidence>
<proteinExistence type="predicted"/>
<organism evidence="2 3">
    <name type="scientific">Entomortierella parvispora</name>
    <dbReference type="NCBI Taxonomy" id="205924"/>
    <lineage>
        <taxon>Eukaryota</taxon>
        <taxon>Fungi</taxon>
        <taxon>Fungi incertae sedis</taxon>
        <taxon>Mucoromycota</taxon>
        <taxon>Mortierellomycotina</taxon>
        <taxon>Mortierellomycetes</taxon>
        <taxon>Mortierellales</taxon>
        <taxon>Mortierellaceae</taxon>
        <taxon>Entomortierella</taxon>
    </lineage>
</organism>
<dbReference type="OrthoDB" id="630188at2759"/>
<feature type="compositionally biased region" description="Low complexity" evidence="1">
    <location>
        <begin position="152"/>
        <end position="168"/>
    </location>
</feature>
<evidence type="ECO:0000313" key="2">
    <source>
        <dbReference type="EMBL" id="GJJ74724.1"/>
    </source>
</evidence>
<evidence type="ECO:0000313" key="3">
    <source>
        <dbReference type="Proteomes" id="UP000827284"/>
    </source>
</evidence>
<accession>A0A9P3LY08</accession>
<name>A0A9P3LY08_9FUNG</name>
<keyword evidence="3" id="KW-1185">Reference proteome</keyword>
<dbReference type="AlphaFoldDB" id="A0A9P3LY08"/>
<feature type="region of interest" description="Disordered" evidence="1">
    <location>
        <begin position="146"/>
        <end position="180"/>
    </location>
</feature>
<feature type="region of interest" description="Disordered" evidence="1">
    <location>
        <begin position="506"/>
        <end position="529"/>
    </location>
</feature>
<reference evidence="2" key="1">
    <citation type="submission" date="2021-11" db="EMBL/GenBank/DDBJ databases">
        <authorList>
            <person name="Herlambang A."/>
            <person name="Guo Y."/>
            <person name="Takashima Y."/>
            <person name="Nishizawa T."/>
        </authorList>
    </citation>
    <scope>NUCLEOTIDE SEQUENCE</scope>
    <source>
        <strain evidence="2">E1425</strain>
    </source>
</reference>